<name>A0A0K0ERE3_STRER</name>
<evidence type="ECO:0008006" key="3">
    <source>
        <dbReference type="Google" id="ProtNLM"/>
    </source>
</evidence>
<keyword evidence="1" id="KW-0812">Transmembrane</keyword>
<evidence type="ECO:0000313" key="2">
    <source>
        <dbReference type="WBParaSite" id="SSTP_0001202350.1"/>
    </source>
</evidence>
<dbReference type="AlphaFoldDB" id="A0A0K0ERE3"/>
<keyword evidence="1" id="KW-1133">Transmembrane helix</keyword>
<evidence type="ECO:0000256" key="1">
    <source>
        <dbReference type="SAM" id="Phobius"/>
    </source>
</evidence>
<sequence length="163" mass="19610">MINFVWWFKSWISFTLLQVTGLSYQLLLDKENFARKLLNITPSKNAESLILHIIFLEYLFAIVIKMMTVWNFENTICHMLNLIFSSFNVIFILFEVFYCKNFKNDLLIQSKIIFNIISIILTLIYLLYIEKDNKNKDKIRTRKVIGKHFMEHDFLNINEKKNL</sequence>
<feature type="transmembrane region" description="Helical" evidence="1">
    <location>
        <begin position="49"/>
        <end position="70"/>
    </location>
</feature>
<reference evidence="2" key="1">
    <citation type="submission" date="2015-08" db="UniProtKB">
        <authorList>
            <consortium name="WormBaseParasite"/>
        </authorList>
    </citation>
    <scope>IDENTIFICATION</scope>
</reference>
<feature type="transmembrane region" description="Helical" evidence="1">
    <location>
        <begin position="82"/>
        <end position="100"/>
    </location>
</feature>
<accession>A0A0K0ERE3</accession>
<organism evidence="2">
    <name type="scientific">Strongyloides stercoralis</name>
    <name type="common">Threadworm</name>
    <dbReference type="NCBI Taxonomy" id="6248"/>
    <lineage>
        <taxon>Eukaryota</taxon>
        <taxon>Metazoa</taxon>
        <taxon>Ecdysozoa</taxon>
        <taxon>Nematoda</taxon>
        <taxon>Chromadorea</taxon>
        <taxon>Rhabditida</taxon>
        <taxon>Tylenchina</taxon>
        <taxon>Panagrolaimomorpha</taxon>
        <taxon>Strongyloidoidea</taxon>
        <taxon>Strongyloididae</taxon>
        <taxon>Strongyloides</taxon>
    </lineage>
</organism>
<keyword evidence="1" id="KW-0472">Membrane</keyword>
<protein>
    <recommendedName>
        <fullName evidence="3">XK-related protein</fullName>
    </recommendedName>
</protein>
<feature type="transmembrane region" description="Helical" evidence="1">
    <location>
        <begin position="112"/>
        <end position="129"/>
    </location>
</feature>
<proteinExistence type="predicted"/>
<dbReference type="WBParaSite" id="SSTP_0001202350.1">
    <property type="protein sequence ID" value="SSTP_0001202350.1"/>
    <property type="gene ID" value="SSTP_0001202350"/>
</dbReference>
<dbReference type="STRING" id="6248.A0A0K0ERE3"/>
<feature type="transmembrane region" description="Helical" evidence="1">
    <location>
        <begin position="6"/>
        <end position="28"/>
    </location>
</feature>